<dbReference type="SUPFAM" id="SSF52058">
    <property type="entry name" value="L domain-like"/>
    <property type="match status" value="1"/>
</dbReference>
<feature type="compositionally biased region" description="Polar residues" evidence="3">
    <location>
        <begin position="647"/>
        <end position="667"/>
    </location>
</feature>
<feature type="region of interest" description="Disordered" evidence="3">
    <location>
        <begin position="197"/>
        <end position="278"/>
    </location>
</feature>
<dbReference type="InterPro" id="IPR052574">
    <property type="entry name" value="CDIRP"/>
</dbReference>
<accession>A0AAD9I6G3</accession>
<reference evidence="4" key="1">
    <citation type="journal article" date="2023" name="Mol. Plant Microbe Interact.">
        <title>Elucidating the Obligate Nature and Biological Capacity of an Invasive Fungal Corn Pathogen.</title>
        <authorList>
            <person name="MacCready J.S."/>
            <person name="Roggenkamp E.M."/>
            <person name="Gdanetz K."/>
            <person name="Chilvers M.I."/>
        </authorList>
    </citation>
    <scope>NUCLEOTIDE SEQUENCE</scope>
    <source>
        <strain evidence="4">PM02</strain>
    </source>
</reference>
<feature type="region of interest" description="Disordered" evidence="3">
    <location>
        <begin position="610"/>
        <end position="680"/>
    </location>
</feature>
<feature type="region of interest" description="Disordered" evidence="3">
    <location>
        <begin position="706"/>
        <end position="727"/>
    </location>
</feature>
<feature type="region of interest" description="Disordered" evidence="3">
    <location>
        <begin position="302"/>
        <end position="465"/>
    </location>
</feature>
<dbReference type="Gene3D" id="3.80.10.10">
    <property type="entry name" value="Ribonuclease Inhibitor"/>
    <property type="match status" value="2"/>
</dbReference>
<dbReference type="PANTHER" id="PTHR47566:SF1">
    <property type="entry name" value="PROTEIN NUD1"/>
    <property type="match status" value="1"/>
</dbReference>
<dbReference type="SMART" id="SM00365">
    <property type="entry name" value="LRR_SD22"/>
    <property type="match status" value="4"/>
</dbReference>
<protein>
    <submittedName>
        <fullName evidence="4">Uncharacterized protein</fullName>
    </submittedName>
</protein>
<feature type="compositionally biased region" description="Low complexity" evidence="3">
    <location>
        <begin position="307"/>
        <end position="319"/>
    </location>
</feature>
<feature type="compositionally biased region" description="Basic and acidic residues" evidence="3">
    <location>
        <begin position="502"/>
        <end position="531"/>
    </location>
</feature>
<dbReference type="GO" id="GO:0031028">
    <property type="term" value="P:septation initiation signaling"/>
    <property type="evidence" value="ECO:0007669"/>
    <property type="project" value="TreeGrafter"/>
</dbReference>
<dbReference type="InterPro" id="IPR003591">
    <property type="entry name" value="Leu-rich_rpt_typical-subtyp"/>
</dbReference>
<sequence>MRHEDFSPILLTLRQASNGRASYRPAGPVRQTKSSVENGPVAAEDLRTRLETLHRNQTASGDRSLAEGESKTDRSSGIKDTMDLANLGDFVNTRRGGYSAEGSFRQRMLSSALNDTSELLPEESLQASTPKQFPTVRMQSFGRRLSAGPSPHLPPAPNPSPEKHARQSLSISPLKLFQPYDTFTTQTIMRRLSQLEGSAIDGSRASRSSSREQTGNPGDRGGGHNSSKPSPSLSVNDFGEGKLNGYQFPEDISCNSGDGSVLDGDKENLHPDSNSVQPARVPVFDVTHTSSPPQEAELFVQKARVKSSSAASSRPSTRPATRDDQTGDVGVWPGVMATPLRRDTGSEGKRARTSPAKDPTPKRRRTLHKSDVSYEADETGRALDGVHQSHQQMQSAIGKRRKGGKRSGDDCCVPVKPQAVAARPTTRPRTPTPSQRSSTQRERLPLAEIPVQPDDLSMETNRKPSIKTEDFINEANKIMAMIRNKAVKGSGLTSVEGSDVEQDAHGAREPESSFQESTREPFSRPPSREGRGPLARMPPRQDDPEVAQRLKKYEEASDLGDVIGSSMPSLGLSQDAAHAPQEAAAAMAAAAAASGKATNAVGHGIPRPSILDVDEVSDPPNLHLSENPFGREHRAAGGHADAVPSHGSMSSAQSTGRSTIPTGSSRGSETRKTIAPQSVQHLIGERVGDMVLDKDRFVWIRTKHRADTVKSKGSHLPSEDSEGDPFAGIPDLSVDATLELKNLKKVAAARADITSLGEHTAAPQQPSSSPPKPSTPGSMRRSALKGGSGSPIRGQDMSGTDMSPGKPLIRVHINEDVEHEIGLDEDRGTPARRNLTISFSSPIASIIQDCAAAAAAAAEDLTAVTEEPSMFDPSGGEPALRIPMVNGGRAVSMKPTSSSRSSSHGPMRRVSVRGQPFVGRPVSRIEERDEDGVLESTLKRDEAAAGLEISVLAGESSLADGAGEARRTSLSFVVATTPARPLSCAMAGVNAGPVISQYVGTFSLSPLSEFTVHRPDESMPLEASYIVDEHHLVTGDHTRRALSLNTRHLVDKLGEVEPFEPYWEDMRELVLGDKQLDGVHALDEFCARLESLDVSRNRIRNLGGVPASVRHLKAPHNQLSSLTAWAHLMNLQYVDVSNNNLASLSAFRDLVHLRELKVDNNQLTSLDGIKFHDGLQSLRARGNRIETLDFDGSRLGRLTVLDLQDNRLRRVANLDQLSVLNSLSLAGNRLEEFGLDGKNPLPSLRYLRLCDNVLVALSVAKLPHLRLLHADRNRLVRIDGLSRARRIDSLSLREQQGAEPLDISTLLSRAYEVRKLYLSGNLLPGGGFEPRVDLLNLQLLEMANCGLRTLPAHLGLMLPNLRVLNVNFNALTDLAPLWGVPRLKRILAAGNRLADSAWLAEVLADFEHLVAVDVRNNPITLGFYLPAAPGLSSASLSALTRRKTSGRGGSHEITAGEEPETRCESAIIPASHAAAAVVVDPFALPDEDSDRDRAYVSRLDLDTRMRRRLHETVLRAVCRRLRRLDGLPLARGDAAEVRDDVWRALAAQGLVSAVEEAESRLRNDTQAVDGAQRSKDETAEEAESGARGATWTRFSRHAPDP</sequence>
<feature type="compositionally biased region" description="Basic and acidic residues" evidence="3">
    <location>
        <begin position="340"/>
        <end position="350"/>
    </location>
</feature>
<evidence type="ECO:0000256" key="3">
    <source>
        <dbReference type="SAM" id="MobiDB-lite"/>
    </source>
</evidence>
<keyword evidence="2" id="KW-0677">Repeat</keyword>
<gene>
    <name evidence="4" type="ORF">P8C59_006291</name>
</gene>
<feature type="region of interest" description="Disordered" evidence="3">
    <location>
        <begin position="20"/>
        <end position="41"/>
    </location>
</feature>
<dbReference type="InterPro" id="IPR001611">
    <property type="entry name" value="Leu-rich_rpt"/>
</dbReference>
<dbReference type="EMBL" id="JAQQPM010000005">
    <property type="protein sequence ID" value="KAK2071906.1"/>
    <property type="molecule type" value="Genomic_DNA"/>
</dbReference>
<keyword evidence="5" id="KW-1185">Reference proteome</keyword>
<comment type="caution">
    <text evidence="4">The sequence shown here is derived from an EMBL/GenBank/DDBJ whole genome shotgun (WGS) entry which is preliminary data.</text>
</comment>
<dbReference type="SMART" id="SM00364">
    <property type="entry name" value="LRR_BAC"/>
    <property type="match status" value="7"/>
</dbReference>
<dbReference type="PANTHER" id="PTHR47566">
    <property type="match status" value="1"/>
</dbReference>
<proteinExistence type="predicted"/>
<dbReference type="InterPro" id="IPR025875">
    <property type="entry name" value="Leu-rich_rpt_4"/>
</dbReference>
<dbReference type="SMART" id="SM00369">
    <property type="entry name" value="LRR_TYP"/>
    <property type="match status" value="7"/>
</dbReference>
<dbReference type="PROSITE" id="PS51450">
    <property type="entry name" value="LRR"/>
    <property type="match status" value="5"/>
</dbReference>
<feature type="region of interest" description="Disordered" evidence="3">
    <location>
        <begin position="890"/>
        <end position="910"/>
    </location>
</feature>
<evidence type="ECO:0000313" key="4">
    <source>
        <dbReference type="EMBL" id="KAK2071906.1"/>
    </source>
</evidence>
<name>A0AAD9I6G3_9PEZI</name>
<dbReference type="InterPro" id="IPR032675">
    <property type="entry name" value="LRR_dom_sf"/>
</dbReference>
<evidence type="ECO:0000313" key="5">
    <source>
        <dbReference type="Proteomes" id="UP001217918"/>
    </source>
</evidence>
<feature type="compositionally biased region" description="Polar residues" evidence="3">
    <location>
        <begin position="205"/>
        <end position="216"/>
    </location>
</feature>
<dbReference type="GO" id="GO:1902412">
    <property type="term" value="P:regulation of mitotic cytokinesis"/>
    <property type="evidence" value="ECO:0007669"/>
    <property type="project" value="TreeGrafter"/>
</dbReference>
<evidence type="ECO:0000256" key="1">
    <source>
        <dbReference type="ARBA" id="ARBA00022614"/>
    </source>
</evidence>
<dbReference type="GO" id="GO:0035591">
    <property type="term" value="F:signaling adaptor activity"/>
    <property type="evidence" value="ECO:0007669"/>
    <property type="project" value="TreeGrafter"/>
</dbReference>
<feature type="region of interest" description="Disordered" evidence="3">
    <location>
        <begin position="53"/>
        <end position="80"/>
    </location>
</feature>
<keyword evidence="1" id="KW-0433">Leucine-rich repeat</keyword>
<feature type="compositionally biased region" description="Polar residues" evidence="3">
    <location>
        <begin position="225"/>
        <end position="235"/>
    </location>
</feature>
<feature type="compositionally biased region" description="Pro residues" evidence="3">
    <location>
        <begin position="151"/>
        <end position="160"/>
    </location>
</feature>
<feature type="compositionally biased region" description="Basic and acidic residues" evidence="3">
    <location>
        <begin position="64"/>
        <end position="80"/>
    </location>
</feature>
<organism evidence="4 5">
    <name type="scientific">Phyllachora maydis</name>
    <dbReference type="NCBI Taxonomy" id="1825666"/>
    <lineage>
        <taxon>Eukaryota</taxon>
        <taxon>Fungi</taxon>
        <taxon>Dikarya</taxon>
        <taxon>Ascomycota</taxon>
        <taxon>Pezizomycotina</taxon>
        <taxon>Sordariomycetes</taxon>
        <taxon>Sordariomycetidae</taxon>
        <taxon>Phyllachorales</taxon>
        <taxon>Phyllachoraceae</taxon>
        <taxon>Phyllachora</taxon>
    </lineage>
</organism>
<feature type="region of interest" description="Disordered" evidence="3">
    <location>
        <begin position="143"/>
        <end position="168"/>
    </location>
</feature>
<dbReference type="GO" id="GO:0061499">
    <property type="term" value="C:outer plaque of mitotic spindle pole body"/>
    <property type="evidence" value="ECO:0007669"/>
    <property type="project" value="TreeGrafter"/>
</dbReference>
<dbReference type="Proteomes" id="UP001217918">
    <property type="component" value="Unassembled WGS sequence"/>
</dbReference>
<feature type="compositionally biased region" description="Low complexity" evidence="3">
    <location>
        <begin position="417"/>
        <end position="438"/>
    </location>
</feature>
<feature type="region of interest" description="Disordered" evidence="3">
    <location>
        <begin position="1558"/>
        <end position="1601"/>
    </location>
</feature>
<feature type="region of interest" description="Disordered" evidence="3">
    <location>
        <begin position="757"/>
        <end position="807"/>
    </location>
</feature>
<dbReference type="Pfam" id="PF12799">
    <property type="entry name" value="LRR_4"/>
    <property type="match status" value="1"/>
</dbReference>
<feature type="region of interest" description="Disordered" evidence="3">
    <location>
        <begin position="493"/>
        <end position="547"/>
    </location>
</feature>
<evidence type="ECO:0000256" key="2">
    <source>
        <dbReference type="ARBA" id="ARBA00022737"/>
    </source>
</evidence>